<reference evidence="2" key="1">
    <citation type="journal article" date="2011" name="Proc. Natl. Acad. Sci. U.S.A.">
        <title>Genomic insights into the physiology and ecology of the marine filamentous cyanobacterium Lyngbya majuscula.</title>
        <authorList>
            <person name="Jones A.C."/>
            <person name="Monroe E.A."/>
            <person name="Podell S."/>
            <person name="Hess W.R."/>
            <person name="Klages S."/>
            <person name="Esquenazi E."/>
            <person name="Niessen S."/>
            <person name="Hoover H."/>
            <person name="Rothmann M."/>
            <person name="Lasken R.S."/>
            <person name="Yates J.R.III."/>
            <person name="Reinhardt R."/>
            <person name="Kube M."/>
            <person name="Burkart M.D."/>
            <person name="Allen E.E."/>
            <person name="Dorrestein P.C."/>
            <person name="Gerwick W.H."/>
            <person name="Gerwick L."/>
        </authorList>
    </citation>
    <scope>NUCLEOTIDE SEQUENCE [LARGE SCALE GENOMIC DNA]</scope>
    <source>
        <strain evidence="2">3L</strain>
    </source>
</reference>
<keyword evidence="2" id="KW-1185">Reference proteome</keyword>
<accession>F4XRB0</accession>
<dbReference type="EMBL" id="GL890886">
    <property type="protein sequence ID" value="EGJ32872.1"/>
    <property type="molecule type" value="Genomic_DNA"/>
</dbReference>
<sequence length="100" mass="11478">MHQLERANRFAELFALVDVRQDRIKDGLHDAERHARQHHALIIETAHQDLGALAKFADQILFRHDAVFEHQFARIRPAHAKLVELLGGREAFHVGCDQEG</sequence>
<dbReference type="AlphaFoldDB" id="F4XRB0"/>
<proteinExistence type="predicted"/>
<evidence type="ECO:0000313" key="2">
    <source>
        <dbReference type="Proteomes" id="UP000003959"/>
    </source>
</evidence>
<protein>
    <submittedName>
        <fullName evidence="1">Uncharacterized protein</fullName>
    </submittedName>
</protein>
<dbReference type="Proteomes" id="UP000003959">
    <property type="component" value="Unassembled WGS sequence"/>
</dbReference>
<evidence type="ECO:0000313" key="1">
    <source>
        <dbReference type="EMBL" id="EGJ32872.1"/>
    </source>
</evidence>
<organism evidence="1 2">
    <name type="scientific">Moorena producens 3L</name>
    <dbReference type="NCBI Taxonomy" id="489825"/>
    <lineage>
        <taxon>Bacteria</taxon>
        <taxon>Bacillati</taxon>
        <taxon>Cyanobacteriota</taxon>
        <taxon>Cyanophyceae</taxon>
        <taxon>Coleofasciculales</taxon>
        <taxon>Coleofasciculaceae</taxon>
        <taxon>Moorena</taxon>
    </lineage>
</organism>
<name>F4XRB0_9CYAN</name>
<dbReference type="HOGENOM" id="CLU_2302706_0_0_3"/>
<gene>
    <name evidence="1" type="ORF">LYNGBM3L_74290</name>
</gene>